<evidence type="ECO:0000256" key="1">
    <source>
        <dbReference type="SAM" id="MobiDB-lite"/>
    </source>
</evidence>
<feature type="region of interest" description="Disordered" evidence="1">
    <location>
        <begin position="37"/>
        <end position="97"/>
    </location>
</feature>
<feature type="compositionally biased region" description="Basic and acidic residues" evidence="1">
    <location>
        <begin position="63"/>
        <end position="78"/>
    </location>
</feature>
<protein>
    <submittedName>
        <fullName evidence="2">Uncharacterized protein</fullName>
    </submittedName>
</protein>
<evidence type="ECO:0000313" key="2">
    <source>
        <dbReference type="EMBL" id="CUR58058.1"/>
    </source>
</evidence>
<organism evidence="2">
    <name type="scientific">metagenome</name>
    <dbReference type="NCBI Taxonomy" id="256318"/>
    <lineage>
        <taxon>unclassified sequences</taxon>
        <taxon>metagenomes</taxon>
    </lineage>
</organism>
<accession>A0A2P2C7V2</accession>
<dbReference type="EMBL" id="CZKA01000043">
    <property type="protein sequence ID" value="CUR58058.1"/>
    <property type="molecule type" value="Genomic_DNA"/>
</dbReference>
<gene>
    <name evidence="2" type="ORF">NOCA2480080</name>
</gene>
<reference evidence="2" key="1">
    <citation type="submission" date="2015-08" db="EMBL/GenBank/DDBJ databases">
        <authorList>
            <person name="Babu N.S."/>
            <person name="Beckwith C.J."/>
            <person name="Beseler K.G."/>
            <person name="Brison A."/>
            <person name="Carone J.V."/>
            <person name="Caskin T.P."/>
            <person name="Diamond M."/>
            <person name="Durham M.E."/>
            <person name="Foxe J.M."/>
            <person name="Go M."/>
            <person name="Henderson B.A."/>
            <person name="Jones I.B."/>
            <person name="McGettigan J.A."/>
            <person name="Micheletti S.J."/>
            <person name="Nasrallah M.E."/>
            <person name="Ortiz D."/>
            <person name="Piller C.R."/>
            <person name="Privatt S.R."/>
            <person name="Schneider S.L."/>
            <person name="Sharp S."/>
            <person name="Smith T.C."/>
            <person name="Stanton J.D."/>
            <person name="Ullery H.E."/>
            <person name="Wilson R.J."/>
            <person name="Serrano M.G."/>
            <person name="Buck G."/>
            <person name="Lee V."/>
            <person name="Wang Y."/>
            <person name="Carvalho R."/>
            <person name="Voegtly L."/>
            <person name="Shi R."/>
            <person name="Duckworth R."/>
            <person name="Johnson A."/>
            <person name="Loviza R."/>
            <person name="Walstead R."/>
            <person name="Shah Z."/>
            <person name="Kiflezghi M."/>
            <person name="Wade K."/>
            <person name="Ball S.L."/>
            <person name="Bradley K.W."/>
            <person name="Asai D.J."/>
            <person name="Bowman C.A."/>
            <person name="Russell D.A."/>
            <person name="Pope W.H."/>
            <person name="Jacobs-Sera D."/>
            <person name="Hendrix R.W."/>
            <person name="Hatfull G.F."/>
        </authorList>
    </citation>
    <scope>NUCLEOTIDE SEQUENCE</scope>
</reference>
<feature type="compositionally biased region" description="Polar residues" evidence="1">
    <location>
        <begin position="53"/>
        <end position="62"/>
    </location>
</feature>
<sequence length="97" mass="10570">MTESQDGQAAGLRRAKRWLANARVTANVAAAVANPLAGPVADRFDSGPPRSTAEVTQQLQKDAQQDWARHELVRREQTAGEGPVPSADAKNQRIRKR</sequence>
<proteinExistence type="predicted"/>
<name>A0A2P2C7V2_9ZZZZ</name>
<dbReference type="AlphaFoldDB" id="A0A2P2C7V2"/>